<feature type="transmembrane region" description="Helical" evidence="7">
    <location>
        <begin position="172"/>
        <end position="192"/>
    </location>
</feature>
<evidence type="ECO:0000313" key="8">
    <source>
        <dbReference type="EMBL" id="KAJ8309003.1"/>
    </source>
</evidence>
<comment type="caution">
    <text evidence="8">The sequence shown here is derived from an EMBL/GenBank/DDBJ whole genome shotgun (WGS) entry which is preliminary data.</text>
</comment>
<evidence type="ECO:0000256" key="6">
    <source>
        <dbReference type="ARBA" id="ARBA00023228"/>
    </source>
</evidence>
<dbReference type="InterPro" id="IPR029723">
    <property type="entry name" value="GPR137"/>
</dbReference>
<protein>
    <recommendedName>
        <fullName evidence="10">Integral membrane protein GPR137B</fullName>
    </recommendedName>
</protein>
<name>A0ABQ9EUY3_TEGGR</name>
<feature type="transmembrane region" description="Helical" evidence="7">
    <location>
        <begin position="212"/>
        <end position="232"/>
    </location>
</feature>
<evidence type="ECO:0000256" key="1">
    <source>
        <dbReference type="ARBA" id="ARBA00004127"/>
    </source>
</evidence>
<keyword evidence="6" id="KW-0458">Lysosome</keyword>
<feature type="transmembrane region" description="Helical" evidence="7">
    <location>
        <begin position="94"/>
        <end position="114"/>
    </location>
</feature>
<dbReference type="PANTHER" id="PTHR15146:SF3">
    <property type="entry name" value="THH1_TOM1_TOM3 DOMAIN-CONTAINING PROTEIN"/>
    <property type="match status" value="1"/>
</dbReference>
<evidence type="ECO:0000256" key="2">
    <source>
        <dbReference type="ARBA" id="ARBA00004656"/>
    </source>
</evidence>
<dbReference type="CDD" id="cd21464">
    <property type="entry name" value="7tm_GPR137"/>
    <property type="match status" value="1"/>
</dbReference>
<dbReference type="Proteomes" id="UP001217089">
    <property type="component" value="Unassembled WGS sequence"/>
</dbReference>
<evidence type="ECO:0000256" key="3">
    <source>
        <dbReference type="ARBA" id="ARBA00022692"/>
    </source>
</evidence>
<accession>A0ABQ9EUY3</accession>
<evidence type="ECO:0000256" key="5">
    <source>
        <dbReference type="ARBA" id="ARBA00023136"/>
    </source>
</evidence>
<feature type="transmembrane region" description="Helical" evidence="7">
    <location>
        <begin position="305"/>
        <end position="329"/>
    </location>
</feature>
<feature type="transmembrane region" description="Helical" evidence="7">
    <location>
        <begin position="253"/>
        <end position="279"/>
    </location>
</feature>
<keyword evidence="9" id="KW-1185">Reference proteome</keyword>
<proteinExistence type="predicted"/>
<comment type="subcellular location">
    <subcellularLocation>
        <location evidence="1">Endomembrane system</location>
        <topology evidence="1">Multi-pass membrane protein</topology>
    </subcellularLocation>
    <subcellularLocation>
        <location evidence="2">Lysosome membrane</location>
    </subcellularLocation>
</comment>
<dbReference type="PANTHER" id="PTHR15146">
    <property type="entry name" value="INTEGRAL MEMBRANE PROTEIN GPR137"/>
    <property type="match status" value="1"/>
</dbReference>
<evidence type="ECO:0000256" key="7">
    <source>
        <dbReference type="SAM" id="Phobius"/>
    </source>
</evidence>
<dbReference type="EMBL" id="JARBDR010000657">
    <property type="protein sequence ID" value="KAJ8309003.1"/>
    <property type="molecule type" value="Genomic_DNA"/>
</dbReference>
<feature type="transmembrane region" description="Helical" evidence="7">
    <location>
        <begin position="129"/>
        <end position="151"/>
    </location>
</feature>
<evidence type="ECO:0000256" key="4">
    <source>
        <dbReference type="ARBA" id="ARBA00022989"/>
    </source>
</evidence>
<keyword evidence="3 7" id="KW-0812">Transmembrane</keyword>
<keyword evidence="5 7" id="KW-0472">Membrane</keyword>
<evidence type="ECO:0000313" key="9">
    <source>
        <dbReference type="Proteomes" id="UP001217089"/>
    </source>
</evidence>
<organism evidence="8 9">
    <name type="scientific">Tegillarca granosa</name>
    <name type="common">Malaysian cockle</name>
    <name type="synonym">Anadara granosa</name>
    <dbReference type="NCBI Taxonomy" id="220873"/>
    <lineage>
        <taxon>Eukaryota</taxon>
        <taxon>Metazoa</taxon>
        <taxon>Spiralia</taxon>
        <taxon>Lophotrochozoa</taxon>
        <taxon>Mollusca</taxon>
        <taxon>Bivalvia</taxon>
        <taxon>Autobranchia</taxon>
        <taxon>Pteriomorphia</taxon>
        <taxon>Arcoida</taxon>
        <taxon>Arcoidea</taxon>
        <taxon>Arcidae</taxon>
        <taxon>Tegillarca</taxon>
    </lineage>
</organism>
<sequence>MSASVEHLGLFPDALFAKIEKQLGSKQTGISLSRHKRDLDMDTFPTLAPALTPQTQLWLTVVYVALYGLLFLIVYCQLWMIWYYRHKRLSYQTVFLFLCLVWTGLRTTLFSFYFNDCMLANNLPLPLQWLLYCFPVCLQFMTLCLLLLFFATVVFKARAKYEPSKYKKPLRVAVILAILIFLTTNISCAIIVNEQEKNYNSVPIKFLIIRVSINDTLFLVVAIVLSICIYKMSRMSSANVVLEAKGTTLCKSILTCILLILLFTSRAIYNFIALCPLMINKVPSFGYNWVNVSDQADIYNLDNGYAFVSFGIVLFVWEFLPTFIIVIFFRVKKPASSMALTDLSSCSQNSRTYFFDNPRRYDSDDDLTRNDIPRGNSRDVLTYSYSSVNSFNSARSTPRGTPRGYSAFNSGSYTGKVTGSPAAAVQYGSSYHSYQNYNVDNR</sequence>
<reference evidence="8 9" key="1">
    <citation type="submission" date="2022-12" db="EMBL/GenBank/DDBJ databases">
        <title>Chromosome-level genome of Tegillarca granosa.</title>
        <authorList>
            <person name="Kim J."/>
        </authorList>
    </citation>
    <scope>NUCLEOTIDE SEQUENCE [LARGE SCALE GENOMIC DNA]</scope>
    <source>
        <strain evidence="8">Teg-2019</strain>
        <tissue evidence="8">Adductor muscle</tissue>
    </source>
</reference>
<gene>
    <name evidence="8" type="ORF">KUTeg_013877</name>
</gene>
<feature type="transmembrane region" description="Helical" evidence="7">
    <location>
        <begin position="57"/>
        <end position="82"/>
    </location>
</feature>
<keyword evidence="4 7" id="KW-1133">Transmembrane helix</keyword>
<evidence type="ECO:0008006" key="10">
    <source>
        <dbReference type="Google" id="ProtNLM"/>
    </source>
</evidence>